<sequence>MGHAHSRRQESPVASWHDDVGDGDAPPVEAPPPPPQNQLQRQPQRRLYGAPAAHITPATDRLSLLAFSEPEILGAILESLISRGALRSLASLNGTSRTLHDATLPFLWRTFIWDPHGKGRKKTKAYWSLLSASRGAEYIRFFVDRAKKPSSSHKNLPSLISQLSASSKGLLKAYVAECNDDGKTKYVDDASELKVICHLLPAYEPLSPGDEDMITLRHALVHLAAPFGRNNQPSPKNQQPSSIGYAFFIIHPCHSSTQHRPLPSFIDSYSARHHLPVLPVKLDAVLLPPSAPAFTQADEYRLARIVFEFLASMDQEPCQDGVQWNGFVGEFSTQRIQEEEDCRSYIEFHRQKGDESVLVCAQATVHALTPFRGSQTFNWVELKYDNHMRFNHDNKSIHKILETLLPIYREHAPRRVCPPEHGMGDVIIQDISDVLSAGLKRVAPPAGRQQEVERDVVEYYIKRYPEGTADDQEEDSWGNTHDEYVVYLKEFPV</sequence>
<organism evidence="1 2">
    <name type="scientific">Naganishia friedmannii</name>
    <dbReference type="NCBI Taxonomy" id="89922"/>
    <lineage>
        <taxon>Eukaryota</taxon>
        <taxon>Fungi</taxon>
        <taxon>Dikarya</taxon>
        <taxon>Basidiomycota</taxon>
        <taxon>Agaricomycotina</taxon>
        <taxon>Tremellomycetes</taxon>
        <taxon>Filobasidiales</taxon>
        <taxon>Filobasidiaceae</taxon>
        <taxon>Naganishia</taxon>
    </lineage>
</organism>
<evidence type="ECO:0000313" key="2">
    <source>
        <dbReference type="Proteomes" id="UP001227268"/>
    </source>
</evidence>
<comment type="caution">
    <text evidence="1">The sequence shown here is derived from an EMBL/GenBank/DDBJ whole genome shotgun (WGS) entry which is preliminary data.</text>
</comment>
<dbReference type="Proteomes" id="UP001227268">
    <property type="component" value="Unassembled WGS sequence"/>
</dbReference>
<gene>
    <name evidence="1" type="ORF">QFC21_003904</name>
</gene>
<keyword evidence="2" id="KW-1185">Reference proteome</keyword>
<protein>
    <submittedName>
        <fullName evidence="1">Uncharacterized protein</fullName>
    </submittedName>
</protein>
<name>A0ACC2VLM1_9TREE</name>
<reference evidence="1" key="1">
    <citation type="submission" date="2023-04" db="EMBL/GenBank/DDBJ databases">
        <title>Draft Genome sequencing of Naganishia species isolated from polar environments using Oxford Nanopore Technology.</title>
        <authorList>
            <person name="Leo P."/>
            <person name="Venkateswaran K."/>
        </authorList>
    </citation>
    <scope>NUCLEOTIDE SEQUENCE</scope>
    <source>
        <strain evidence="1">MNA-CCFEE 5423</strain>
    </source>
</reference>
<accession>A0ACC2VLM1</accession>
<proteinExistence type="predicted"/>
<evidence type="ECO:0000313" key="1">
    <source>
        <dbReference type="EMBL" id="KAJ9099899.1"/>
    </source>
</evidence>
<dbReference type="EMBL" id="JASBWT010000012">
    <property type="protein sequence ID" value="KAJ9099899.1"/>
    <property type="molecule type" value="Genomic_DNA"/>
</dbReference>